<reference evidence="5" key="1">
    <citation type="submission" date="2018-06" db="EMBL/GenBank/DDBJ databases">
        <authorList>
            <person name="Zhirakovskaya E."/>
        </authorList>
    </citation>
    <scope>NUCLEOTIDE SEQUENCE</scope>
</reference>
<evidence type="ECO:0000256" key="1">
    <source>
        <dbReference type="ARBA" id="ARBA00022741"/>
    </source>
</evidence>
<dbReference type="InterPro" id="IPR027417">
    <property type="entry name" value="P-loop_NTPase"/>
</dbReference>
<evidence type="ECO:0000259" key="3">
    <source>
        <dbReference type="Pfam" id="PF07726"/>
    </source>
</evidence>
<dbReference type="PANTHER" id="PTHR42759">
    <property type="entry name" value="MOXR FAMILY PROTEIN"/>
    <property type="match status" value="1"/>
</dbReference>
<dbReference type="CDD" id="cd00009">
    <property type="entry name" value="AAA"/>
    <property type="match status" value="1"/>
</dbReference>
<dbReference type="Pfam" id="PF17863">
    <property type="entry name" value="AAA_lid_2"/>
    <property type="match status" value="1"/>
</dbReference>
<dbReference type="InterPro" id="IPR050764">
    <property type="entry name" value="CbbQ/NirQ/NorQ/GpvN"/>
</dbReference>
<dbReference type="Pfam" id="PF07726">
    <property type="entry name" value="AAA_3"/>
    <property type="match status" value="1"/>
</dbReference>
<feature type="domain" description="ATPase AAA-3" evidence="3">
    <location>
        <begin position="46"/>
        <end position="176"/>
    </location>
</feature>
<evidence type="ECO:0000259" key="4">
    <source>
        <dbReference type="Pfam" id="PF17863"/>
    </source>
</evidence>
<sequence>MDHSNIHQLETTTELLDNAIQQIGQVILGKQNQIKLALTCLLAKGHCLIEDQPGVGKTTLAHTIAQVMGLDFHRIQFTSDLLPADVLGVSIFNREQSQFEFHPGPIFSHFVLADEINRATPKTQSALLEAMEEYQVTVDGETRELPDPFFVIATQNPTHQIGTYPLPESQLDRFLMRLDLGYPDKAAERELLEGDDRRAIIKNLRPIFSKEQLLKTQQLASKLHISPAILDYVQNILSFTRHSSAFEFGLSPRGGLALINAAKAFALIEGQKFVLPEHLQAILPAVVNHRLPVHIETGTKQLTSAAEHIIQATSIS</sequence>
<dbReference type="Gene3D" id="3.40.50.300">
    <property type="entry name" value="P-loop containing nucleotide triphosphate hydrolases"/>
    <property type="match status" value="1"/>
</dbReference>
<gene>
    <name evidence="5" type="ORF">MNBD_GAMMA05-1804</name>
</gene>
<name>A0A3B0WQW8_9ZZZZ</name>
<dbReference type="InterPro" id="IPR011703">
    <property type="entry name" value="ATPase_AAA-3"/>
</dbReference>
<dbReference type="EMBL" id="UOFE01000044">
    <property type="protein sequence ID" value="VAW54833.1"/>
    <property type="molecule type" value="Genomic_DNA"/>
</dbReference>
<accession>A0A3B0WQW8</accession>
<evidence type="ECO:0000256" key="2">
    <source>
        <dbReference type="ARBA" id="ARBA00022840"/>
    </source>
</evidence>
<feature type="domain" description="ChlI/MoxR AAA lid" evidence="4">
    <location>
        <begin position="240"/>
        <end position="292"/>
    </location>
</feature>
<dbReference type="FunFam" id="3.40.50.300:FF:000640">
    <property type="entry name" value="MoxR family ATPase"/>
    <property type="match status" value="1"/>
</dbReference>
<dbReference type="GO" id="GO:0016887">
    <property type="term" value="F:ATP hydrolysis activity"/>
    <property type="evidence" value="ECO:0007669"/>
    <property type="project" value="InterPro"/>
</dbReference>
<keyword evidence="2" id="KW-0067">ATP-binding</keyword>
<dbReference type="AlphaFoldDB" id="A0A3B0WQW8"/>
<dbReference type="Gene3D" id="1.10.8.80">
    <property type="entry name" value="Magnesium chelatase subunit I, C-Terminal domain"/>
    <property type="match status" value="1"/>
</dbReference>
<dbReference type="PANTHER" id="PTHR42759:SF5">
    <property type="entry name" value="METHANOL DEHYDROGENASE REGULATOR"/>
    <property type="match status" value="1"/>
</dbReference>
<dbReference type="PIRSF" id="PIRSF002849">
    <property type="entry name" value="AAA_ATPase_chaperone_MoxR_prd"/>
    <property type="match status" value="1"/>
</dbReference>
<keyword evidence="1" id="KW-0547">Nucleotide-binding</keyword>
<dbReference type="GO" id="GO:0005524">
    <property type="term" value="F:ATP binding"/>
    <property type="evidence" value="ECO:0007669"/>
    <property type="project" value="UniProtKB-KW"/>
</dbReference>
<evidence type="ECO:0000313" key="5">
    <source>
        <dbReference type="EMBL" id="VAW54833.1"/>
    </source>
</evidence>
<proteinExistence type="predicted"/>
<protein>
    <submittedName>
        <fullName evidence="5">FIG022979: MoxR-like ATPases</fullName>
    </submittedName>
</protein>
<dbReference type="InterPro" id="IPR041628">
    <property type="entry name" value="ChlI/MoxR_AAA_lid"/>
</dbReference>
<organism evidence="5">
    <name type="scientific">hydrothermal vent metagenome</name>
    <dbReference type="NCBI Taxonomy" id="652676"/>
    <lineage>
        <taxon>unclassified sequences</taxon>
        <taxon>metagenomes</taxon>
        <taxon>ecological metagenomes</taxon>
    </lineage>
</organism>
<dbReference type="SUPFAM" id="SSF52540">
    <property type="entry name" value="P-loop containing nucleoside triphosphate hydrolases"/>
    <property type="match status" value="1"/>
</dbReference>